<dbReference type="GO" id="GO:0006310">
    <property type="term" value="P:DNA recombination"/>
    <property type="evidence" value="ECO:0007669"/>
    <property type="project" value="InterPro"/>
</dbReference>
<keyword evidence="4" id="KW-0378">Hydrolase</keyword>
<feature type="domain" description="DHHA1" evidence="7">
    <location>
        <begin position="342"/>
        <end position="434"/>
    </location>
</feature>
<proteinExistence type="inferred from homology"/>
<dbReference type="NCBIfam" id="TIGR00644">
    <property type="entry name" value="recJ"/>
    <property type="match status" value="1"/>
</dbReference>
<evidence type="ECO:0000256" key="3">
    <source>
        <dbReference type="ARBA" id="ARBA00022722"/>
    </source>
</evidence>
<sequence>MINSHYNWELDETTVSEDFLSLTKPYHMDRLTSQILWQRGIQTKAALAGFLNPTLEQLYDPFLLHDMKKAVTRILQAIEKNERILIYGDYDADGMTSSSVMKSALDELGAQVQVYLPNRFTDGYGPNLEVYKYFIENEQIDLIITVDNGVAGFEAIKYAQNAGVDVVVTDHHSMPEQLPPAYAIVHPEHPDSEYPFKYLAGVGVAFKVACALLEYIPTEMLDLVAIGTIADMVSLTDENRVLVTYGLKILAQTERVGLQELMRLAGCDFENINEETVGFMIAPRLNALGRLDDPNPAVTLLTGWDEDEGAAIAQMIEEKNTARKQITEQIFEKARTMVTDEPVQVLYHKDWHKGVLGIVAGRLLEELQKPVIMLALEDGILRGSARSTENFDIFKALNAHRSLFIAFGGHKQAAGMTLELENVPAIKKAMSDYIMTEKLDMTKKPILKLEQESRLKDLSLATIENLSKLAPFGMDHPKPRFLVENFEVTQSRSMGKDNAHLKLRIKQDSTTLDAIYFGHGPQQLEFNQSDTKLAVSLATNTWNGNTSLQLRIEDAKACGIELIDIRSQKINLPEHTVIFANNTLKNDIMKEVLILADAPTTSDGLSVLTKAIDMPELKLIYFKNEIAKAYYLTGFGTREQYAKLYQAIKKFPEFDVRYKLKSLADYLKIPELLLIKMIQVFQELDFVSITDGLMKVNKDAARREISESNIYQNLKKLVRLQELFALAPVKEIYHTLKKGEVKI</sequence>
<feature type="domain" description="DDH" evidence="6">
    <location>
        <begin position="83"/>
        <end position="228"/>
    </location>
</feature>
<reference evidence="10 11" key="1">
    <citation type="submission" date="2019-10" db="EMBL/GenBank/DDBJ databases">
        <authorList>
            <person name="Dong K."/>
        </authorList>
    </citation>
    <scope>NUCLEOTIDE SEQUENCE [LARGE SCALE GENOMIC DNA]</scope>
    <source>
        <strain evidence="10 11">DSM 28960</strain>
    </source>
</reference>
<protein>
    <recommendedName>
        <fullName evidence="2">Single-stranded-DNA-specific exonuclease RecJ</fullName>
    </recommendedName>
</protein>
<comment type="caution">
    <text evidence="10">The sequence shown here is derived from an EMBL/GenBank/DDBJ whole genome shotgun (WGS) entry which is preliminary data.</text>
</comment>
<comment type="similarity">
    <text evidence="1">Belongs to the RecJ family.</text>
</comment>
<evidence type="ECO:0000256" key="5">
    <source>
        <dbReference type="ARBA" id="ARBA00022839"/>
    </source>
</evidence>
<dbReference type="Pfam" id="PF17768">
    <property type="entry name" value="RecJ_OB"/>
    <property type="match status" value="1"/>
</dbReference>
<evidence type="ECO:0000259" key="6">
    <source>
        <dbReference type="Pfam" id="PF01368"/>
    </source>
</evidence>
<evidence type="ECO:0000256" key="1">
    <source>
        <dbReference type="ARBA" id="ARBA00005915"/>
    </source>
</evidence>
<evidence type="ECO:0000259" key="8">
    <source>
        <dbReference type="Pfam" id="PF10141"/>
    </source>
</evidence>
<dbReference type="InterPro" id="IPR003156">
    <property type="entry name" value="DHHA1_dom"/>
</dbReference>
<dbReference type="PANTHER" id="PTHR30255">
    <property type="entry name" value="SINGLE-STRANDED-DNA-SPECIFIC EXONUCLEASE RECJ"/>
    <property type="match status" value="1"/>
</dbReference>
<dbReference type="Pfam" id="PF10141">
    <property type="entry name" value="ssDNA-exonuc_C"/>
    <property type="match status" value="1"/>
</dbReference>
<dbReference type="InterPro" id="IPR038763">
    <property type="entry name" value="DHH_sf"/>
</dbReference>
<dbReference type="AlphaFoldDB" id="A0A7X1Z7E8"/>
<dbReference type="GO" id="GO:0006281">
    <property type="term" value="P:DNA repair"/>
    <property type="evidence" value="ECO:0007669"/>
    <property type="project" value="InterPro"/>
</dbReference>
<dbReference type="InterPro" id="IPR041122">
    <property type="entry name" value="RecJ_OB"/>
</dbReference>
<dbReference type="Pfam" id="PF02272">
    <property type="entry name" value="DHHA1"/>
    <property type="match status" value="1"/>
</dbReference>
<dbReference type="InterPro" id="IPR051673">
    <property type="entry name" value="SSDNA_exonuclease_RecJ"/>
</dbReference>
<dbReference type="PANTHER" id="PTHR30255:SF2">
    <property type="entry name" value="SINGLE-STRANDED-DNA-SPECIFIC EXONUCLEASE RECJ"/>
    <property type="match status" value="1"/>
</dbReference>
<dbReference type="EMBL" id="WITJ01000004">
    <property type="protein sequence ID" value="MQW39027.1"/>
    <property type="molecule type" value="Genomic_DNA"/>
</dbReference>
<keyword evidence="5 10" id="KW-0269">Exonuclease</keyword>
<gene>
    <name evidence="10" type="primary">recJ</name>
    <name evidence="10" type="ORF">GHI93_03540</name>
</gene>
<keyword evidence="11" id="KW-1185">Reference proteome</keyword>
<dbReference type="Gene3D" id="3.10.310.30">
    <property type="match status" value="1"/>
</dbReference>
<evidence type="ECO:0000256" key="4">
    <source>
        <dbReference type="ARBA" id="ARBA00022801"/>
    </source>
</evidence>
<dbReference type="GO" id="GO:0008409">
    <property type="term" value="F:5'-3' exonuclease activity"/>
    <property type="evidence" value="ECO:0007669"/>
    <property type="project" value="InterPro"/>
</dbReference>
<accession>A0A7X1Z7E8</accession>
<feature type="domain" description="Single-stranded-DNA-specific exonuclease RecJ C-terminal" evidence="8">
    <location>
        <begin position="582"/>
        <end position="732"/>
    </location>
</feature>
<dbReference type="GO" id="GO:0003676">
    <property type="term" value="F:nucleic acid binding"/>
    <property type="evidence" value="ECO:0007669"/>
    <property type="project" value="InterPro"/>
</dbReference>
<evidence type="ECO:0000313" key="10">
    <source>
        <dbReference type="EMBL" id="MQW39027.1"/>
    </source>
</evidence>
<evidence type="ECO:0000256" key="2">
    <source>
        <dbReference type="ARBA" id="ARBA00019841"/>
    </source>
</evidence>
<dbReference type="Gene3D" id="3.90.1640.30">
    <property type="match status" value="1"/>
</dbReference>
<dbReference type="Pfam" id="PF01368">
    <property type="entry name" value="DHH"/>
    <property type="match status" value="1"/>
</dbReference>
<dbReference type="OrthoDB" id="9809852at2"/>
<dbReference type="InterPro" id="IPR001667">
    <property type="entry name" value="DDH_dom"/>
</dbReference>
<dbReference type="InterPro" id="IPR004610">
    <property type="entry name" value="RecJ"/>
</dbReference>
<organism evidence="10 11">
    <name type="scientific">Lactococcus hircilactis</name>
    <dbReference type="NCBI Taxonomy" id="1494462"/>
    <lineage>
        <taxon>Bacteria</taxon>
        <taxon>Bacillati</taxon>
        <taxon>Bacillota</taxon>
        <taxon>Bacilli</taxon>
        <taxon>Lactobacillales</taxon>
        <taxon>Streptococcaceae</taxon>
        <taxon>Lactococcus</taxon>
    </lineage>
</organism>
<feature type="domain" description="RecJ OB" evidence="9">
    <location>
        <begin position="452"/>
        <end position="554"/>
    </location>
</feature>
<dbReference type="InterPro" id="IPR018779">
    <property type="entry name" value="RecJ_C"/>
</dbReference>
<dbReference type="RefSeq" id="WP_153495662.1">
    <property type="nucleotide sequence ID" value="NZ_CAXYUY010000004.1"/>
</dbReference>
<dbReference type="SUPFAM" id="SSF64182">
    <property type="entry name" value="DHH phosphoesterases"/>
    <property type="match status" value="1"/>
</dbReference>
<evidence type="ECO:0000259" key="7">
    <source>
        <dbReference type="Pfam" id="PF02272"/>
    </source>
</evidence>
<name>A0A7X1Z7E8_9LACT</name>
<keyword evidence="3" id="KW-0540">Nuclease</keyword>
<evidence type="ECO:0000313" key="11">
    <source>
        <dbReference type="Proteomes" id="UP000439550"/>
    </source>
</evidence>
<dbReference type="Proteomes" id="UP000439550">
    <property type="component" value="Unassembled WGS sequence"/>
</dbReference>
<evidence type="ECO:0000259" key="9">
    <source>
        <dbReference type="Pfam" id="PF17768"/>
    </source>
</evidence>